<evidence type="ECO:0000313" key="1">
    <source>
        <dbReference type="EMBL" id="MDV2420195.1"/>
    </source>
</evidence>
<dbReference type="EMBL" id="JAVBIB010000019">
    <property type="protein sequence ID" value="MDV2420195.1"/>
    <property type="molecule type" value="Genomic_DNA"/>
</dbReference>
<proteinExistence type="predicted"/>
<name>A0AAE4NNR3_9CORY</name>
<accession>A0AAE4NNR3</accession>
<reference evidence="1" key="1">
    <citation type="submission" date="2023-08" db="EMBL/GenBank/DDBJ databases">
        <title>Genomic characterization of the C. tuberculostearicum species complex, a ubiquitous member of the human skin microbiome.</title>
        <authorList>
            <person name="Ahmed N."/>
            <person name="Deming C."/>
            <person name="Conlan S."/>
            <person name="Segre J."/>
        </authorList>
    </citation>
    <scope>NUCLEOTIDE SEQUENCE</scope>
    <source>
        <strain evidence="1">CTNIH22</strain>
    </source>
</reference>
<organism evidence="1 2">
    <name type="scientific">Corynebacterium tuberculostearicum</name>
    <dbReference type="NCBI Taxonomy" id="38304"/>
    <lineage>
        <taxon>Bacteria</taxon>
        <taxon>Bacillati</taxon>
        <taxon>Actinomycetota</taxon>
        <taxon>Actinomycetes</taxon>
        <taxon>Mycobacteriales</taxon>
        <taxon>Corynebacteriaceae</taxon>
        <taxon>Corynebacterium</taxon>
    </lineage>
</organism>
<dbReference type="Proteomes" id="UP001185706">
    <property type="component" value="Unassembled WGS sequence"/>
</dbReference>
<protein>
    <submittedName>
        <fullName evidence="1">Uncharacterized protein</fullName>
    </submittedName>
</protein>
<comment type="caution">
    <text evidence="1">The sequence shown here is derived from an EMBL/GenBank/DDBJ whole genome shotgun (WGS) entry which is preliminary data.</text>
</comment>
<dbReference type="RefSeq" id="WP_316993786.1">
    <property type="nucleotide sequence ID" value="NZ_JAVBIB010000019.1"/>
</dbReference>
<evidence type="ECO:0000313" key="2">
    <source>
        <dbReference type="Proteomes" id="UP001185706"/>
    </source>
</evidence>
<sequence>MTNFVHALAVLEAARRPGEIRIHPHDAVEALAKAGLIMPDLPEPRTFPDTGGYEWHMKDGYVSLEDGIIHVIHDETDEDWEPAELESDCAEIRISDTSKARENAYAILAACDLKETTNA</sequence>
<dbReference type="AlphaFoldDB" id="A0AAE4NNR3"/>
<gene>
    <name evidence="1" type="ORF">RAE03_10515</name>
</gene>